<dbReference type="SUPFAM" id="SSF56112">
    <property type="entry name" value="Protein kinase-like (PK-like)"/>
    <property type="match status" value="1"/>
</dbReference>
<dbReference type="RefSeq" id="WP_201871556.1">
    <property type="nucleotide sequence ID" value="NZ_JAERRF010000002.1"/>
</dbReference>
<dbReference type="EMBL" id="JAERRF010000002">
    <property type="protein sequence ID" value="MBL1095932.1"/>
    <property type="molecule type" value="Genomic_DNA"/>
</dbReference>
<comment type="caution">
    <text evidence="2">The sequence shown here is derived from an EMBL/GenBank/DDBJ whole genome shotgun (WGS) entry which is preliminary data.</text>
</comment>
<dbReference type="InterPro" id="IPR002575">
    <property type="entry name" value="Aminoglycoside_PTrfase"/>
</dbReference>
<reference evidence="2 3" key="1">
    <citation type="submission" date="2021-01" db="EMBL/GenBank/DDBJ databases">
        <title>WGS of actinomycetes isolated from Thailand.</title>
        <authorList>
            <person name="Thawai C."/>
        </authorList>
    </citation>
    <scope>NUCLEOTIDE SEQUENCE [LARGE SCALE GENOMIC DNA]</scope>
    <source>
        <strain evidence="2 3">CA1R205</strain>
    </source>
</reference>
<dbReference type="Pfam" id="PF01636">
    <property type="entry name" value="APH"/>
    <property type="match status" value="1"/>
</dbReference>
<sequence length="284" mass="30571">MIERVAWDDLPADLRAAVEARAGKVIAAETVAEGLNCAVALVLETAYGGSLFVKGVRHTDEPGMAALQCEERINPTVGGISPLIRYRFDAAGWAALAFVFIDGRHADLAPGSGDLTAVAATMRRMHELRIPSFLIPPFADRLRDFLEPCEAEHLAGKHLLHTDTNPHNIMISTHGGHANVVDWAMPAIGPAWVDPAYTAVRLMECGQSPEDALAWLSGFTSWRDAEKRAVRAFVDATCRQWAATVGEGAAESSNARFRHLLKWHAAGLSAGGGRPLGHRTPEAS</sequence>
<accession>A0ABS1N7H1</accession>
<dbReference type="Proteomes" id="UP000634229">
    <property type="component" value="Unassembled WGS sequence"/>
</dbReference>
<feature type="domain" description="Aminoglycoside phosphotransferase" evidence="1">
    <location>
        <begin position="153"/>
        <end position="214"/>
    </location>
</feature>
<protein>
    <submittedName>
        <fullName evidence="2">Phosphotransferase</fullName>
    </submittedName>
</protein>
<dbReference type="InterPro" id="IPR011009">
    <property type="entry name" value="Kinase-like_dom_sf"/>
</dbReference>
<evidence type="ECO:0000313" key="3">
    <source>
        <dbReference type="Proteomes" id="UP000634229"/>
    </source>
</evidence>
<name>A0ABS1N7H1_9ACTN</name>
<keyword evidence="3" id="KW-1185">Reference proteome</keyword>
<proteinExistence type="predicted"/>
<organism evidence="2 3">
    <name type="scientific">Streptomyces coffeae</name>
    <dbReference type="NCBI Taxonomy" id="621382"/>
    <lineage>
        <taxon>Bacteria</taxon>
        <taxon>Bacillati</taxon>
        <taxon>Actinomycetota</taxon>
        <taxon>Actinomycetes</taxon>
        <taxon>Kitasatosporales</taxon>
        <taxon>Streptomycetaceae</taxon>
        <taxon>Streptomyces</taxon>
    </lineage>
</organism>
<evidence type="ECO:0000313" key="2">
    <source>
        <dbReference type="EMBL" id="MBL1095932.1"/>
    </source>
</evidence>
<dbReference type="Gene3D" id="3.90.1200.10">
    <property type="match status" value="1"/>
</dbReference>
<evidence type="ECO:0000259" key="1">
    <source>
        <dbReference type="Pfam" id="PF01636"/>
    </source>
</evidence>
<gene>
    <name evidence="2" type="ORF">JK363_04400</name>
</gene>